<dbReference type="PROSITE" id="PS50835">
    <property type="entry name" value="IG_LIKE"/>
    <property type="match status" value="4"/>
</dbReference>
<dbReference type="SMART" id="SM00409">
    <property type="entry name" value="IG"/>
    <property type="match status" value="3"/>
</dbReference>
<dbReference type="InterPro" id="IPR013783">
    <property type="entry name" value="Ig-like_fold"/>
</dbReference>
<evidence type="ECO:0000313" key="6">
    <source>
        <dbReference type="Proteomes" id="UP000001593"/>
    </source>
</evidence>
<dbReference type="AlphaFoldDB" id="A7RGL5"/>
<accession>A7RGL5</accession>
<evidence type="ECO:0000256" key="3">
    <source>
        <dbReference type="ARBA" id="ARBA00023319"/>
    </source>
</evidence>
<reference evidence="5 6" key="1">
    <citation type="journal article" date="2007" name="Science">
        <title>Sea anemone genome reveals ancestral eumetazoan gene repertoire and genomic organization.</title>
        <authorList>
            <person name="Putnam N.H."/>
            <person name="Srivastava M."/>
            <person name="Hellsten U."/>
            <person name="Dirks B."/>
            <person name="Chapman J."/>
            <person name="Salamov A."/>
            <person name="Terry A."/>
            <person name="Shapiro H."/>
            <person name="Lindquist E."/>
            <person name="Kapitonov V.V."/>
            <person name="Jurka J."/>
            <person name="Genikhovich G."/>
            <person name="Grigoriev I.V."/>
            <person name="Lucas S.M."/>
            <person name="Steele R.E."/>
            <person name="Finnerty J.R."/>
            <person name="Technau U."/>
            <person name="Martindale M.Q."/>
            <person name="Rokhsar D.S."/>
        </authorList>
    </citation>
    <scope>NUCLEOTIDE SEQUENCE [LARGE SCALE GENOMIC DNA]</scope>
    <source>
        <strain evidence="6">CH2 X CH6</strain>
    </source>
</reference>
<dbReference type="HOGENOM" id="CLU_656545_0_0_1"/>
<dbReference type="OMA" id="THFDEGK"/>
<proteinExistence type="predicted"/>
<dbReference type="EMBL" id="DS469509">
    <property type="protein sequence ID" value="EDO49551.1"/>
    <property type="molecule type" value="Genomic_DNA"/>
</dbReference>
<dbReference type="Pfam" id="PF07679">
    <property type="entry name" value="I-set"/>
    <property type="match status" value="5"/>
</dbReference>
<dbReference type="eggNOG" id="KOG4475">
    <property type="taxonomic scope" value="Eukaryota"/>
</dbReference>
<dbReference type="CDD" id="cd00096">
    <property type="entry name" value="Ig"/>
    <property type="match status" value="1"/>
</dbReference>
<dbReference type="STRING" id="45351.A7RGL5"/>
<dbReference type="Gene3D" id="2.60.40.10">
    <property type="entry name" value="Immunoglobulins"/>
    <property type="match status" value="5"/>
</dbReference>
<dbReference type="GO" id="GO:0007156">
    <property type="term" value="P:homophilic cell adhesion via plasma membrane adhesion molecules"/>
    <property type="evidence" value="ECO:0000318"/>
    <property type="project" value="GO_Central"/>
</dbReference>
<dbReference type="InterPro" id="IPR013098">
    <property type="entry name" value="Ig_I-set"/>
</dbReference>
<evidence type="ECO:0000259" key="4">
    <source>
        <dbReference type="PROSITE" id="PS50835"/>
    </source>
</evidence>
<dbReference type="SMART" id="SM00408">
    <property type="entry name" value="IGc2"/>
    <property type="match status" value="3"/>
</dbReference>
<evidence type="ECO:0000256" key="1">
    <source>
        <dbReference type="ARBA" id="ARBA00004496"/>
    </source>
</evidence>
<dbReference type="Proteomes" id="UP000001593">
    <property type="component" value="Unassembled WGS sequence"/>
</dbReference>
<protein>
    <recommendedName>
        <fullName evidence="4">Ig-like domain-containing protein</fullName>
    </recommendedName>
</protein>
<keyword evidence="6" id="KW-1185">Reference proteome</keyword>
<dbReference type="InterPro" id="IPR036179">
    <property type="entry name" value="Ig-like_dom_sf"/>
</dbReference>
<dbReference type="InterPro" id="IPR007110">
    <property type="entry name" value="Ig-like_dom"/>
</dbReference>
<comment type="subcellular location">
    <subcellularLocation>
        <location evidence="1">Cytoplasm</location>
    </subcellularLocation>
</comment>
<dbReference type="SUPFAM" id="SSF48726">
    <property type="entry name" value="Immunoglobulin"/>
    <property type="match status" value="5"/>
</dbReference>
<evidence type="ECO:0000256" key="2">
    <source>
        <dbReference type="ARBA" id="ARBA00022490"/>
    </source>
</evidence>
<feature type="non-terminal residue" evidence="5">
    <location>
        <position position="428"/>
    </location>
</feature>
<feature type="domain" description="Ig-like" evidence="4">
    <location>
        <begin position="40"/>
        <end position="137"/>
    </location>
</feature>
<dbReference type="InterPro" id="IPR003599">
    <property type="entry name" value="Ig_sub"/>
</dbReference>
<name>A7RGL5_NEMVE</name>
<keyword evidence="3" id="KW-0393">Immunoglobulin domain</keyword>
<dbReference type="GO" id="GO:0005886">
    <property type="term" value="C:plasma membrane"/>
    <property type="evidence" value="ECO:0000318"/>
    <property type="project" value="GO_Central"/>
</dbReference>
<feature type="domain" description="Ig-like" evidence="4">
    <location>
        <begin position="179"/>
        <end position="267"/>
    </location>
</feature>
<feature type="domain" description="Ig-like" evidence="4">
    <location>
        <begin position="1"/>
        <end position="35"/>
    </location>
</feature>
<dbReference type="InterPro" id="IPR003598">
    <property type="entry name" value="Ig_sub2"/>
</dbReference>
<dbReference type="InParanoid" id="A7RGL5"/>
<gene>
    <name evidence="5" type="ORF">NEMVEDRAFT_v1g60863</name>
</gene>
<dbReference type="PANTHER" id="PTHR47633:SF16">
    <property type="entry name" value="CAVP-TARGET PROTEIN-LIKE"/>
    <property type="match status" value="1"/>
</dbReference>
<dbReference type="FunFam" id="2.60.40.10:FF:000425">
    <property type="entry name" value="Myosin light chain kinase"/>
    <property type="match status" value="3"/>
</dbReference>
<keyword evidence="2" id="KW-0963">Cytoplasm</keyword>
<dbReference type="GO" id="GO:0005737">
    <property type="term" value="C:cytoplasm"/>
    <property type="evidence" value="ECO:0007669"/>
    <property type="project" value="UniProtKB-SubCell"/>
</dbReference>
<feature type="domain" description="Ig-like" evidence="4">
    <location>
        <begin position="284"/>
        <end position="376"/>
    </location>
</feature>
<sequence length="428" mass="46923">IATLTFKSATLEDEALYTCVATNALGSVSSSAELQVDEKPEISAPESTTPVAETALIVPIGQEAKLDARVTGSPKPEVEWFKDGKVVEDAGRFLYVEDEEPEVFSLVIDDVQPEDAGKYKCIAFNEKGEVEAEANLSIKEETETAPEKVEPTADVGVKEELTAPEFMDKERGPIEGHAPKLIAEMRPMQIIEGEDAVMTCEVTGKPEPSVEWLKDDKPLPRDQRLTPMYNGEVATLKLQKAILEDEALYTCTASNSLGSVSSSAELQVDEKGVVPISPEPVSPPDIITPLGEIEVQEGEDARFDVRVKGSPQPEIQWYKGTTEIFDEDRFEIVEEAEDNLYSLIIVNTELTDSGKYKVVATNEVGRETSRGELTVTEELQNSRIKMVFDGETCSLTIRDATLDDEGVYKVTLTNEYGTASSTCRVLVN</sequence>
<feature type="non-terminal residue" evidence="5">
    <location>
        <position position="1"/>
    </location>
</feature>
<dbReference type="PANTHER" id="PTHR47633">
    <property type="entry name" value="IMMUNOGLOBULIN"/>
    <property type="match status" value="1"/>
</dbReference>
<organism evidence="5 6">
    <name type="scientific">Nematostella vectensis</name>
    <name type="common">Starlet sea anemone</name>
    <dbReference type="NCBI Taxonomy" id="45351"/>
    <lineage>
        <taxon>Eukaryota</taxon>
        <taxon>Metazoa</taxon>
        <taxon>Cnidaria</taxon>
        <taxon>Anthozoa</taxon>
        <taxon>Hexacorallia</taxon>
        <taxon>Actiniaria</taxon>
        <taxon>Edwardsiidae</taxon>
        <taxon>Nematostella</taxon>
    </lineage>
</organism>
<evidence type="ECO:0000313" key="5">
    <source>
        <dbReference type="EMBL" id="EDO49551.1"/>
    </source>
</evidence>